<evidence type="ECO:0008006" key="4">
    <source>
        <dbReference type="Google" id="ProtNLM"/>
    </source>
</evidence>
<dbReference type="Gene3D" id="2.40.128.490">
    <property type="entry name" value="Uncharacterised protein PF14869, DUF4488"/>
    <property type="match status" value="1"/>
</dbReference>
<reference evidence="2 3" key="1">
    <citation type="submission" date="2020-08" db="EMBL/GenBank/DDBJ databases">
        <title>Genomic Encyclopedia of Type Strains, Phase IV (KMG-IV): sequencing the most valuable type-strain genomes for metagenomic binning, comparative biology and taxonomic classification.</title>
        <authorList>
            <person name="Goeker M."/>
        </authorList>
    </citation>
    <scope>NUCLEOTIDE SEQUENCE [LARGE SCALE GENOMIC DNA]</scope>
    <source>
        <strain evidence="2 3">DSM 105074</strain>
    </source>
</reference>
<evidence type="ECO:0000256" key="1">
    <source>
        <dbReference type="SAM" id="SignalP"/>
    </source>
</evidence>
<protein>
    <recommendedName>
        <fullName evidence="4">Lipocalin-like domain-containing protein</fullName>
    </recommendedName>
</protein>
<dbReference type="RefSeq" id="WP_184179178.1">
    <property type="nucleotide sequence ID" value="NZ_JACHGF010000015.1"/>
</dbReference>
<feature type="signal peptide" evidence="1">
    <location>
        <begin position="1"/>
        <end position="23"/>
    </location>
</feature>
<keyword evidence="3" id="KW-1185">Reference proteome</keyword>
<name>A0A840U605_9BACT</name>
<dbReference type="Proteomes" id="UP000557307">
    <property type="component" value="Unassembled WGS sequence"/>
</dbReference>
<feature type="chain" id="PRO_5032958650" description="Lipocalin-like domain-containing protein" evidence="1">
    <location>
        <begin position="24"/>
        <end position="151"/>
    </location>
</feature>
<gene>
    <name evidence="2" type="ORF">HNQ92_005422</name>
</gene>
<dbReference type="AlphaFoldDB" id="A0A840U605"/>
<proteinExistence type="predicted"/>
<dbReference type="PROSITE" id="PS51257">
    <property type="entry name" value="PROKAR_LIPOPROTEIN"/>
    <property type="match status" value="1"/>
</dbReference>
<accession>A0A840U605</accession>
<evidence type="ECO:0000313" key="3">
    <source>
        <dbReference type="Proteomes" id="UP000557307"/>
    </source>
</evidence>
<evidence type="ECO:0000313" key="2">
    <source>
        <dbReference type="EMBL" id="MBB5287259.1"/>
    </source>
</evidence>
<dbReference type="EMBL" id="JACHGF010000015">
    <property type="protein sequence ID" value="MBB5287259.1"/>
    <property type="molecule type" value="Genomic_DNA"/>
</dbReference>
<organism evidence="2 3">
    <name type="scientific">Rhabdobacter roseus</name>
    <dbReference type="NCBI Taxonomy" id="1655419"/>
    <lineage>
        <taxon>Bacteria</taxon>
        <taxon>Pseudomonadati</taxon>
        <taxon>Bacteroidota</taxon>
        <taxon>Cytophagia</taxon>
        <taxon>Cytophagales</taxon>
        <taxon>Cytophagaceae</taxon>
        <taxon>Rhabdobacter</taxon>
    </lineage>
</organism>
<keyword evidence="1" id="KW-0732">Signal</keyword>
<comment type="caution">
    <text evidence="2">The sequence shown here is derived from an EMBL/GenBank/DDBJ whole genome shotgun (WGS) entry which is preliminary data.</text>
</comment>
<sequence length="151" mass="17120">MHRTATCVLLLLPCLLFSCHSKPDQLPLEGTWELISATTMERDSTFSTFDSTRSMIKILNKTHFAFLNHTIDANTVAPYSAGGGKYTLVDSTYTEHLDYFSDPAWENHTFSFTVNIQNDTLIQKGVEKVEALGIDRVIIEKYTRVKTEQKP</sequence>